<organism evidence="5 6">
    <name type="scientific">Shinella lacus</name>
    <dbReference type="NCBI Taxonomy" id="2654216"/>
    <lineage>
        <taxon>Bacteria</taxon>
        <taxon>Pseudomonadati</taxon>
        <taxon>Pseudomonadota</taxon>
        <taxon>Alphaproteobacteria</taxon>
        <taxon>Hyphomicrobiales</taxon>
        <taxon>Rhizobiaceae</taxon>
        <taxon>Shinella</taxon>
    </lineage>
</organism>
<keyword evidence="2" id="KW-0238">DNA-binding</keyword>
<feature type="domain" description="HTH gntR-type" evidence="4">
    <location>
        <begin position="17"/>
        <end position="85"/>
    </location>
</feature>
<dbReference type="PANTHER" id="PTHR43537">
    <property type="entry name" value="TRANSCRIPTIONAL REGULATOR, GNTR FAMILY"/>
    <property type="match status" value="1"/>
</dbReference>
<dbReference type="Gene3D" id="1.20.120.530">
    <property type="entry name" value="GntR ligand-binding domain-like"/>
    <property type="match status" value="1"/>
</dbReference>
<dbReference type="SUPFAM" id="SSF48008">
    <property type="entry name" value="GntR ligand-binding domain-like"/>
    <property type="match status" value="1"/>
</dbReference>
<dbReference type="InterPro" id="IPR000524">
    <property type="entry name" value="Tscrpt_reg_HTH_GntR"/>
</dbReference>
<keyword evidence="6" id="KW-1185">Reference proteome</keyword>
<dbReference type="RefSeq" id="WP_256119763.1">
    <property type="nucleotide sequence ID" value="NZ_WHSB02000011.1"/>
</dbReference>
<dbReference type="SMART" id="SM00345">
    <property type="entry name" value="HTH_GNTR"/>
    <property type="match status" value="1"/>
</dbReference>
<dbReference type="Gene3D" id="1.10.10.10">
    <property type="entry name" value="Winged helix-like DNA-binding domain superfamily/Winged helix DNA-binding domain"/>
    <property type="match status" value="1"/>
</dbReference>
<dbReference type="Pfam" id="PF00392">
    <property type="entry name" value="GntR"/>
    <property type="match status" value="1"/>
</dbReference>
<keyword evidence="3" id="KW-0804">Transcription</keyword>
<dbReference type="SMART" id="SM00895">
    <property type="entry name" value="FCD"/>
    <property type="match status" value="1"/>
</dbReference>
<evidence type="ECO:0000256" key="2">
    <source>
        <dbReference type="ARBA" id="ARBA00023125"/>
    </source>
</evidence>
<dbReference type="InterPro" id="IPR011711">
    <property type="entry name" value="GntR_C"/>
</dbReference>
<accession>A0ABT1RD69</accession>
<evidence type="ECO:0000256" key="1">
    <source>
        <dbReference type="ARBA" id="ARBA00023015"/>
    </source>
</evidence>
<dbReference type="SUPFAM" id="SSF46785">
    <property type="entry name" value="Winged helix' DNA-binding domain"/>
    <property type="match status" value="1"/>
</dbReference>
<dbReference type="EMBL" id="WHSB02000011">
    <property type="protein sequence ID" value="MCQ4633133.1"/>
    <property type="molecule type" value="Genomic_DNA"/>
</dbReference>
<dbReference type="PANTHER" id="PTHR43537:SF44">
    <property type="entry name" value="GNTR FAMILY REGULATORY PROTEIN"/>
    <property type="match status" value="1"/>
</dbReference>
<proteinExistence type="predicted"/>
<dbReference type="PRINTS" id="PR00035">
    <property type="entry name" value="HTHGNTR"/>
</dbReference>
<evidence type="ECO:0000313" key="6">
    <source>
        <dbReference type="Proteomes" id="UP000996601"/>
    </source>
</evidence>
<dbReference type="InterPro" id="IPR008920">
    <property type="entry name" value="TF_FadR/GntR_C"/>
</dbReference>
<dbReference type="Pfam" id="PF07729">
    <property type="entry name" value="FCD"/>
    <property type="match status" value="1"/>
</dbReference>
<dbReference type="CDD" id="cd07377">
    <property type="entry name" value="WHTH_GntR"/>
    <property type="match status" value="1"/>
</dbReference>
<reference evidence="5" key="1">
    <citation type="submission" date="2021-07" db="EMBL/GenBank/DDBJ databases">
        <title>Shinella sp. nov., a novel member of the genus Shinella from water.</title>
        <authorList>
            <person name="Deng Y."/>
        </authorList>
    </citation>
    <scope>NUCLEOTIDE SEQUENCE</scope>
    <source>
        <strain evidence="5">CPCC 100929</strain>
    </source>
</reference>
<keyword evidence="1" id="KW-0805">Transcription regulation</keyword>
<dbReference type="PROSITE" id="PS50949">
    <property type="entry name" value="HTH_GNTR"/>
    <property type="match status" value="1"/>
</dbReference>
<gene>
    <name evidence="5" type="ORF">GB927_024040</name>
</gene>
<dbReference type="Proteomes" id="UP000996601">
    <property type="component" value="Unassembled WGS sequence"/>
</dbReference>
<sequence>MADKATRQAQRSPARRPRVRHNVTAAIGADICGGRFPPGTILPRESDLCETYGVSRTVIRESLKVLETKGLVRGRPRVGTLVCDRAEWNVLDAQILEWMGPDVLSAELLGSILEARRTVEPAAAFLAASRATAQEIADLERACDDMGDAEGDLEAFTAADARFHETLLKASHNKVFHQLSSIIHAALSYALHASNRAAVKRDEALDVHRELVDALRLRDGARAETCSRHILELAARDLSHLMGDAGDLKTH</sequence>
<evidence type="ECO:0000313" key="5">
    <source>
        <dbReference type="EMBL" id="MCQ4633133.1"/>
    </source>
</evidence>
<dbReference type="InterPro" id="IPR036390">
    <property type="entry name" value="WH_DNA-bd_sf"/>
</dbReference>
<dbReference type="InterPro" id="IPR036388">
    <property type="entry name" value="WH-like_DNA-bd_sf"/>
</dbReference>
<evidence type="ECO:0000256" key="3">
    <source>
        <dbReference type="ARBA" id="ARBA00023163"/>
    </source>
</evidence>
<comment type="caution">
    <text evidence="5">The sequence shown here is derived from an EMBL/GenBank/DDBJ whole genome shotgun (WGS) entry which is preliminary data.</text>
</comment>
<name>A0ABT1RD69_9HYPH</name>
<protein>
    <submittedName>
        <fullName evidence="5">FadR family transcriptional regulator</fullName>
    </submittedName>
</protein>
<evidence type="ECO:0000259" key="4">
    <source>
        <dbReference type="PROSITE" id="PS50949"/>
    </source>
</evidence>